<accession>C1MVR6</accession>
<protein>
    <submittedName>
        <fullName evidence="2">Predicted protein</fullName>
    </submittedName>
</protein>
<evidence type="ECO:0000313" key="2">
    <source>
        <dbReference type="EMBL" id="EEH56039.1"/>
    </source>
</evidence>
<feature type="region of interest" description="Disordered" evidence="1">
    <location>
        <begin position="385"/>
        <end position="550"/>
    </location>
</feature>
<organism evidence="3">
    <name type="scientific">Micromonas pusilla (strain CCMP1545)</name>
    <name type="common">Picoplanktonic green alga</name>
    <dbReference type="NCBI Taxonomy" id="564608"/>
    <lineage>
        <taxon>Eukaryota</taxon>
        <taxon>Viridiplantae</taxon>
        <taxon>Chlorophyta</taxon>
        <taxon>Mamiellophyceae</taxon>
        <taxon>Mamiellales</taxon>
        <taxon>Mamiellaceae</taxon>
        <taxon>Micromonas</taxon>
    </lineage>
</organism>
<dbReference type="AlphaFoldDB" id="C1MVR6"/>
<evidence type="ECO:0000256" key="1">
    <source>
        <dbReference type="SAM" id="MobiDB-lite"/>
    </source>
</evidence>
<gene>
    <name evidence="2" type="ORF">MICPUCDRAFT_59477</name>
</gene>
<dbReference type="RefSeq" id="XP_003060087.1">
    <property type="nucleotide sequence ID" value="XM_003060041.1"/>
</dbReference>
<dbReference type="GeneID" id="9685525"/>
<sequence>MASRASSGDGAASEDDDAAAAEDAEKSAAVDELDALVERHSRSLTRERDALRAFAAELDATRASFASRVASHRIALRERHRGQIERLVALLERALREHRVSYSHDLVASRHLQALLTRDRELADADALRAHNDDAQARERDAALAVVADDDDARTRATLERQRGETEALDSRFDGVERALLRAHAEAHGAAVGVVGGKAERQPSRRAATDAALSAAKRKTAAARDAVDAAFADVSRRSDASAALERRAVETRLDRRELARRARGAWSPPRGRDGDGDVDWAAMGTPPDAVLRSRGIDRVARAFEALDVAVENARRREEWDRARAAAAAAKRERTTTRGVGGGGGLGIVREGDEEEAARAEARRLAAENDAARRKRVWTFETALWDDDEEEEEGEMDEDDGGRRVAETGRPLPRSGGGGGGGGAPAPSNATRRSDRRRRDPAMGFEGMGEPAFARDHRGVRGGAGAPASARGDGAEDGGARLPFSLLEAEAAADDWSDDDERRENAAPRNAGPEDATRRGRCPRRGPGMRLPSEPKPMRKQTRKPPRVMLP</sequence>
<dbReference type="EMBL" id="GG663741">
    <property type="protein sequence ID" value="EEH56039.1"/>
    <property type="molecule type" value="Genomic_DNA"/>
</dbReference>
<feature type="compositionally biased region" description="Low complexity" evidence="1">
    <location>
        <begin position="1"/>
        <end position="11"/>
    </location>
</feature>
<dbReference type="Proteomes" id="UP000001876">
    <property type="component" value="Unassembled WGS sequence"/>
</dbReference>
<reference evidence="2 3" key="1">
    <citation type="journal article" date="2009" name="Science">
        <title>Green evolution and dynamic adaptations revealed by genomes of the marine picoeukaryotes Micromonas.</title>
        <authorList>
            <person name="Worden A.Z."/>
            <person name="Lee J.H."/>
            <person name="Mock T."/>
            <person name="Rouze P."/>
            <person name="Simmons M.P."/>
            <person name="Aerts A.L."/>
            <person name="Allen A.E."/>
            <person name="Cuvelier M.L."/>
            <person name="Derelle E."/>
            <person name="Everett M.V."/>
            <person name="Foulon E."/>
            <person name="Grimwood J."/>
            <person name="Gundlach H."/>
            <person name="Henrissat B."/>
            <person name="Napoli C."/>
            <person name="McDonald S.M."/>
            <person name="Parker M.S."/>
            <person name="Rombauts S."/>
            <person name="Salamov A."/>
            <person name="Von Dassow P."/>
            <person name="Badger J.H."/>
            <person name="Coutinho P.M."/>
            <person name="Demir E."/>
            <person name="Dubchak I."/>
            <person name="Gentemann C."/>
            <person name="Eikrem W."/>
            <person name="Gready J.E."/>
            <person name="John U."/>
            <person name="Lanier W."/>
            <person name="Lindquist E.A."/>
            <person name="Lucas S."/>
            <person name="Mayer K.F."/>
            <person name="Moreau H."/>
            <person name="Not F."/>
            <person name="Otillar R."/>
            <person name="Panaud O."/>
            <person name="Pangilinan J."/>
            <person name="Paulsen I."/>
            <person name="Piegu B."/>
            <person name="Poliakov A."/>
            <person name="Robbens S."/>
            <person name="Schmutz J."/>
            <person name="Toulza E."/>
            <person name="Wyss T."/>
            <person name="Zelensky A."/>
            <person name="Zhou K."/>
            <person name="Armbrust E.V."/>
            <person name="Bhattacharya D."/>
            <person name="Goodenough U.W."/>
            <person name="Van de Peer Y."/>
            <person name="Grigoriev I.V."/>
        </authorList>
    </citation>
    <scope>NUCLEOTIDE SEQUENCE [LARGE SCALE GENOMIC DNA]</scope>
    <source>
        <strain evidence="2 3">CCMP1545</strain>
    </source>
</reference>
<feature type="compositionally biased region" description="Basic residues" evidence="1">
    <location>
        <begin position="537"/>
        <end position="550"/>
    </location>
</feature>
<keyword evidence="3" id="KW-1185">Reference proteome</keyword>
<feature type="compositionally biased region" description="Acidic residues" evidence="1">
    <location>
        <begin position="12"/>
        <end position="22"/>
    </location>
</feature>
<name>C1MVR6_MICPC</name>
<dbReference type="OMA" id="DARWIEP"/>
<feature type="region of interest" description="Disordered" evidence="1">
    <location>
        <begin position="1"/>
        <end position="25"/>
    </location>
</feature>
<dbReference type="KEGG" id="mpp:MICPUCDRAFT_59477"/>
<feature type="compositionally biased region" description="Gly residues" evidence="1">
    <location>
        <begin position="414"/>
        <end position="423"/>
    </location>
</feature>
<proteinExistence type="predicted"/>
<evidence type="ECO:0000313" key="3">
    <source>
        <dbReference type="Proteomes" id="UP000001876"/>
    </source>
</evidence>
<feature type="compositionally biased region" description="Acidic residues" evidence="1">
    <location>
        <begin position="385"/>
        <end position="399"/>
    </location>
</feature>